<evidence type="ECO:0000313" key="3">
    <source>
        <dbReference type="EMBL" id="MCI0182368.1"/>
    </source>
</evidence>
<accession>A0A9X1V946</accession>
<keyword evidence="1" id="KW-0175">Coiled coil</keyword>
<feature type="coiled-coil region" evidence="1">
    <location>
        <begin position="738"/>
        <end position="772"/>
    </location>
</feature>
<reference evidence="3" key="1">
    <citation type="submission" date="2022-03" db="EMBL/GenBank/DDBJ databases">
        <title>Draft Genome Sequence of Firmicute Strain S0AB, a Heterotrophic Iron/Sulfur-Oxidizing Extreme Acidophile.</title>
        <authorList>
            <person name="Vergara E."/>
            <person name="Pakostova E."/>
            <person name="Johnson D.B."/>
            <person name="Holmes D.S."/>
        </authorList>
    </citation>
    <scope>NUCLEOTIDE SEQUENCE</scope>
    <source>
        <strain evidence="3">S0AB</strain>
    </source>
</reference>
<dbReference type="Gene3D" id="3.40.50.300">
    <property type="entry name" value="P-loop containing nucleotide triphosphate hydrolases"/>
    <property type="match status" value="2"/>
</dbReference>
<feature type="domain" description="YhaN AAA" evidence="2">
    <location>
        <begin position="1"/>
        <end position="213"/>
    </location>
</feature>
<evidence type="ECO:0000256" key="1">
    <source>
        <dbReference type="SAM" id="Coils"/>
    </source>
</evidence>
<evidence type="ECO:0000313" key="4">
    <source>
        <dbReference type="Proteomes" id="UP001139263"/>
    </source>
</evidence>
<dbReference type="PANTHER" id="PTHR41259:SF1">
    <property type="entry name" value="DOUBLE-STRAND BREAK REPAIR RAD50 ATPASE, PUTATIVE-RELATED"/>
    <property type="match status" value="1"/>
</dbReference>
<feature type="coiled-coil region" evidence="1">
    <location>
        <begin position="216"/>
        <end position="250"/>
    </location>
</feature>
<name>A0A9X1V946_9BACL</name>
<feature type="coiled-coil region" evidence="1">
    <location>
        <begin position="492"/>
        <end position="519"/>
    </location>
</feature>
<dbReference type="EMBL" id="JALBUF010000001">
    <property type="protein sequence ID" value="MCI0182368.1"/>
    <property type="molecule type" value="Genomic_DNA"/>
</dbReference>
<protein>
    <recommendedName>
        <fullName evidence="2">YhaN AAA domain-containing protein</fullName>
    </recommendedName>
</protein>
<proteinExistence type="predicted"/>
<dbReference type="RefSeq" id="WP_241711969.1">
    <property type="nucleotide sequence ID" value="NZ_JALBUF010000001.1"/>
</dbReference>
<comment type="caution">
    <text evidence="3">The sequence shown here is derived from an EMBL/GenBank/DDBJ whole genome shotgun (WGS) entry which is preliminary data.</text>
</comment>
<keyword evidence="4" id="KW-1185">Reference proteome</keyword>
<feature type="coiled-coil region" evidence="1">
    <location>
        <begin position="379"/>
        <end position="427"/>
    </location>
</feature>
<organism evidence="3 4">
    <name type="scientific">Sulfoacidibacillus ferrooxidans</name>
    <dbReference type="NCBI Taxonomy" id="2005001"/>
    <lineage>
        <taxon>Bacteria</taxon>
        <taxon>Bacillati</taxon>
        <taxon>Bacillota</taxon>
        <taxon>Bacilli</taxon>
        <taxon>Bacillales</taxon>
        <taxon>Alicyclobacillaceae</taxon>
        <taxon>Sulfoacidibacillus</taxon>
    </lineage>
</organism>
<dbReference type="InterPro" id="IPR038734">
    <property type="entry name" value="YhaN_AAA"/>
</dbReference>
<gene>
    <name evidence="3" type="ORF">MM817_00627</name>
</gene>
<sequence length="1189" mass="138885">MRILQLSVPSLLHFKEYTLDLQQDSCGFHVLYGPNEAGKSTLLQVLLDMLFGGTLDGSLKDAYPASGIVLRGLLEGHDHQLVEVRRKRSRNQLKLVDTEQFSAAEIDELLAQFVSNVSRERFSLLFGFNHDRLREGGENLLRSDGQAGISLFEAGAGVTSLQHVLDNLSEQAKEITDTHSWRKNSTKKLNKSWQLYKENKELVRRASLPSKEWLRMKQEIDTLDQKNRALREHIEQLRMEEAKLQRIERVYASIGELGEVKMKRESFTDLRLPLIDEDRKRIPQLLADMQIAAKFLAEKEREHRQLVTDYEQISVHEAWLVYGHEIDTLNQRVQKYEDALDEIPMLQLQLGQMQDYTDVLLSELAVQVDGQSLEQMRIAKIDIDQMKQLSNQLNELKRDRKVLDGQLRELQEERDQVIESMRTLGNVQNITALQVVVDSMIEHGDLEQKIADKQKVIERHEVAAAKRIQQQKIWQGTAEECAKLAIPLVETREQYGQKWSRLERELIQLQQDLAKAAENYTQREHDLEEMDVVLRVPDEAELHATRAVRDRGWHLIKQVWLQDTAKDEQAIAAFSEGMPLEVAYEAAVDKADRLSDNMRQHADRVAHKAELLLQKERFEQEKKILKEKLAIMQDEFEQLQVQWVKEWDEEALVVKSPQEMKEWLSDFQDDMVNRFEVLRDLKQEHIDMVELRDSKIMDVRKAMSLFEVDMKEGYDSLKEWMTKARQIIEVMQTRARDHEQLQHQLNDRARQMMQLENKQRSCMQEIEKVEKEWAELQRLYSFVPVQIDRAMKFIDQLSDIFRHDQQVKEKERQVNSVISIREEFEQATRHIADQLHEEMQAGMNLLTFVKTMVARLRETREDHKSKNALKEQLEKSSLAIKEGKSAYEHYELQLGEWQQQYGCATETEWKILFGQWDSYDQLQSEQDSLEKQIRASGGGVPLDRLKQEVDEIPDIVLIKPRLDALVKEIAEEERHFETNAQMLGKLRGDFFQLDGTKSDAATYAQQAEFYWTVVNEEWNEYLQVELARRLLQRAIEEFRLDNESTILEQANRFFQRLTLGHYRELRVEYEDNIPYLSAVTNDGSMRRVGQMSDGTRDQLFLSLRLAFVLQHMTKEHAVPLIMDDILVHFDDARTEATLEVLAEVAQKTQVIYFTHHQSIVQAVQKLSQSHSIAVHSLVDAALPLESAQR</sequence>
<dbReference type="SUPFAM" id="SSF52540">
    <property type="entry name" value="P-loop containing nucleoside triphosphate hydrolases"/>
    <property type="match status" value="2"/>
</dbReference>
<dbReference type="PANTHER" id="PTHR41259">
    <property type="entry name" value="DOUBLE-STRAND BREAK REPAIR RAD50 ATPASE, PUTATIVE-RELATED"/>
    <property type="match status" value="1"/>
</dbReference>
<dbReference type="InterPro" id="IPR027417">
    <property type="entry name" value="P-loop_NTPase"/>
</dbReference>
<feature type="coiled-coil region" evidence="1">
    <location>
        <begin position="584"/>
        <end position="642"/>
    </location>
</feature>
<dbReference type="Proteomes" id="UP001139263">
    <property type="component" value="Unassembled WGS sequence"/>
</dbReference>
<dbReference type="AlphaFoldDB" id="A0A9X1V946"/>
<evidence type="ECO:0000259" key="2">
    <source>
        <dbReference type="Pfam" id="PF13514"/>
    </source>
</evidence>
<dbReference type="Pfam" id="PF13514">
    <property type="entry name" value="AAA_27"/>
    <property type="match status" value="1"/>
</dbReference>